<feature type="domain" description="Gram-positive cocci surface proteins LPxTG" evidence="9">
    <location>
        <begin position="197"/>
        <end position="232"/>
    </location>
</feature>
<dbReference type="NCBIfam" id="TIGR01167">
    <property type="entry name" value="LPXTG_anchor"/>
    <property type="match status" value="1"/>
</dbReference>
<keyword evidence="10" id="KW-0614">Plasmid</keyword>
<sequence>MKKRSLLPTLLLASSLTFTGFSATANAEDGAKTVYGENLPNSADTNGDGWANVDFNTSSLPQSAQNQISELSKQKDSGELTQIEYNEKVSSVFNEYQSQSTDIQNNERTQQGKRPFGGVIPNCMTQEEYQELESHVPNPNSVSTEKYNQIVKNESQKIANEENKTINTPQGVLTPVTENKNKSSEGMKNQDSNSQVLPETGESNQSDILSIIGASGLLILGISLLIFRKKAI</sequence>
<protein>
    <recommendedName>
        <fullName evidence="9">Gram-positive cocci surface proteins LPxTG domain-containing protein</fullName>
    </recommendedName>
</protein>
<keyword evidence="3" id="KW-0964">Secreted</keyword>
<keyword evidence="4 8" id="KW-0732">Signal</keyword>
<proteinExistence type="predicted"/>
<evidence type="ECO:0000256" key="4">
    <source>
        <dbReference type="ARBA" id="ARBA00022729"/>
    </source>
</evidence>
<comment type="subcellular location">
    <subcellularLocation>
        <location evidence="1">Secreted</location>
        <location evidence="1">Cell wall</location>
        <topology evidence="1">Peptidoglycan-anchor</topology>
    </subcellularLocation>
</comment>
<feature type="region of interest" description="Disordered" evidence="6">
    <location>
        <begin position="159"/>
        <end position="201"/>
    </location>
</feature>
<gene>
    <name evidence="10" type="ordered locus">SAVP008</name>
</gene>
<dbReference type="Pfam" id="PF06464">
    <property type="entry name" value="DMAP_binding"/>
    <property type="match status" value="1"/>
</dbReference>
<dbReference type="AlphaFoldDB" id="A0A0H3JSB6"/>
<evidence type="ECO:0000259" key="9">
    <source>
        <dbReference type="PROSITE" id="PS50847"/>
    </source>
</evidence>
<evidence type="ECO:0000256" key="2">
    <source>
        <dbReference type="ARBA" id="ARBA00022512"/>
    </source>
</evidence>
<feature type="compositionally biased region" description="Polar residues" evidence="6">
    <location>
        <begin position="186"/>
        <end position="201"/>
    </location>
</feature>
<dbReference type="PROSITE" id="PS50847">
    <property type="entry name" value="GRAM_POS_ANCHORING"/>
    <property type="match status" value="1"/>
</dbReference>
<keyword evidence="2" id="KW-0134">Cell wall</keyword>
<organism evidence="10 11">
    <name type="scientific">Staphylococcus aureus (strain Mu50 / ATCC 700699)</name>
    <dbReference type="NCBI Taxonomy" id="158878"/>
    <lineage>
        <taxon>Bacteria</taxon>
        <taxon>Bacillati</taxon>
        <taxon>Bacillota</taxon>
        <taxon>Bacilli</taxon>
        <taxon>Bacillales</taxon>
        <taxon>Staphylococcaceae</taxon>
        <taxon>Staphylococcus</taxon>
    </lineage>
</organism>
<evidence type="ECO:0000256" key="6">
    <source>
        <dbReference type="SAM" id="MobiDB-lite"/>
    </source>
</evidence>
<name>A0A0H3JSB6_STAAM</name>
<dbReference type="Pfam" id="PF00746">
    <property type="entry name" value="Gram_pos_anchor"/>
    <property type="match status" value="1"/>
</dbReference>
<feature type="chain" id="PRO_5002613031" description="Gram-positive cocci surface proteins LPxTG domain-containing protein" evidence="8">
    <location>
        <begin position="28"/>
        <end position="232"/>
    </location>
</feature>
<dbReference type="Proteomes" id="UP000002481">
    <property type="component" value="Plasmid VRSAp"/>
</dbReference>
<geneLocation type="plasmid" evidence="10 11">
    <name>VRSAp</name>
</geneLocation>
<evidence type="ECO:0000313" key="11">
    <source>
        <dbReference type="Proteomes" id="UP000002481"/>
    </source>
</evidence>
<keyword evidence="7" id="KW-0472">Membrane</keyword>
<dbReference type="RefSeq" id="WP_000747403.1">
    <property type="nucleotide sequence ID" value="NC_002774.1"/>
</dbReference>
<reference evidence="10 11" key="1">
    <citation type="journal article" date="2001" name="Lancet">
        <title>Whole genome sequencing of meticillin-resistant Staphylococcus aureus.</title>
        <authorList>
            <person name="Kuroda M."/>
            <person name="Ohta T."/>
            <person name="Uchiyama I."/>
            <person name="Baba T."/>
            <person name="Yuzawa H."/>
            <person name="Kobayashi I."/>
            <person name="Cui L."/>
            <person name="Oguchi A."/>
            <person name="Aoki K."/>
            <person name="Nagai Y."/>
            <person name="Lian J."/>
            <person name="Ito T."/>
            <person name="Kanamori M."/>
            <person name="Matsumaru H."/>
            <person name="Maruyama A."/>
            <person name="Murakami H."/>
            <person name="Hosoyama A."/>
            <person name="Mizutani-Ui Y."/>
            <person name="Takahashi N.K."/>
            <person name="Sawano T."/>
            <person name="Inoue R."/>
            <person name="Kaito C."/>
            <person name="Sekimizu K."/>
            <person name="Hirakawa H."/>
            <person name="Kuhara S."/>
            <person name="Goto S."/>
            <person name="Yabuzaki J."/>
            <person name="Kanehisa M."/>
            <person name="Yamashita A."/>
            <person name="Oshima K."/>
            <person name="Furuya K."/>
            <person name="Yoshino C."/>
            <person name="Shiba T."/>
            <person name="Hattori M."/>
            <person name="Ogasawara N."/>
            <person name="Hayashi H."/>
            <person name="Hiramatsu K."/>
        </authorList>
    </citation>
    <scope>NUCLEOTIDE SEQUENCE [LARGE SCALE GENOMIC DNA]</scope>
    <source>
        <strain evidence="11">Mu50 / ATCC 700699</strain>
        <plasmid evidence="10 11">VRSAp</plasmid>
    </source>
</reference>
<keyword evidence="7" id="KW-1133">Transmembrane helix</keyword>
<keyword evidence="7" id="KW-0812">Transmembrane</keyword>
<evidence type="ECO:0000256" key="5">
    <source>
        <dbReference type="ARBA" id="ARBA00023088"/>
    </source>
</evidence>
<evidence type="ECO:0000256" key="3">
    <source>
        <dbReference type="ARBA" id="ARBA00022525"/>
    </source>
</evidence>
<dbReference type="InterPro" id="IPR010506">
    <property type="entry name" value="DMAP1-bd"/>
</dbReference>
<feature type="transmembrane region" description="Helical" evidence="7">
    <location>
        <begin position="208"/>
        <end position="227"/>
    </location>
</feature>
<dbReference type="KEGG" id="sav:SAVP008"/>
<evidence type="ECO:0000256" key="8">
    <source>
        <dbReference type="SAM" id="SignalP"/>
    </source>
</evidence>
<accession>A0A0H3JSB6</accession>
<evidence type="ECO:0000256" key="7">
    <source>
        <dbReference type="SAM" id="Phobius"/>
    </source>
</evidence>
<keyword evidence="5" id="KW-0572">Peptidoglycan-anchor</keyword>
<dbReference type="HOGENOM" id="CLU_1194296_0_0_9"/>
<evidence type="ECO:0000313" key="10">
    <source>
        <dbReference type="EMBL" id="BAB47515.1"/>
    </source>
</evidence>
<evidence type="ECO:0000256" key="1">
    <source>
        <dbReference type="ARBA" id="ARBA00004168"/>
    </source>
</evidence>
<dbReference type="EMBL" id="AP003367">
    <property type="protein sequence ID" value="BAB47515.1"/>
    <property type="molecule type" value="Genomic_DNA"/>
</dbReference>
<feature type="signal peptide" evidence="8">
    <location>
        <begin position="1"/>
        <end position="27"/>
    </location>
</feature>
<dbReference type="InterPro" id="IPR019931">
    <property type="entry name" value="LPXTG_anchor"/>
</dbReference>